<dbReference type="CDD" id="cd24048">
    <property type="entry name" value="ASKHA_NBD_FtsA"/>
    <property type="match status" value="1"/>
</dbReference>
<dbReference type="InterPro" id="IPR020823">
    <property type="entry name" value="Cell_div_FtsA"/>
</dbReference>
<feature type="domain" description="SHS2" evidence="7">
    <location>
        <begin position="9"/>
        <end position="196"/>
    </location>
</feature>
<dbReference type="Gene3D" id="3.30.1490.110">
    <property type="match status" value="1"/>
</dbReference>
<evidence type="ECO:0000259" key="7">
    <source>
        <dbReference type="SMART" id="SM00842"/>
    </source>
</evidence>
<dbReference type="SUPFAM" id="SSF53067">
    <property type="entry name" value="Actin-like ATPase domain"/>
    <property type="match status" value="2"/>
</dbReference>
<dbReference type="PIRSF" id="PIRSF003101">
    <property type="entry name" value="FtsA"/>
    <property type="match status" value="1"/>
</dbReference>
<dbReference type="SMART" id="SM00842">
    <property type="entry name" value="FtsA"/>
    <property type="match status" value="1"/>
</dbReference>
<comment type="similarity">
    <text evidence="5 6">Belongs to the FtsA/MreB family.</text>
</comment>
<accession>A0A1F5UNM2</accession>
<keyword evidence="4 5" id="KW-0131">Cell cycle</keyword>
<evidence type="ECO:0000256" key="2">
    <source>
        <dbReference type="ARBA" id="ARBA00022618"/>
    </source>
</evidence>
<dbReference type="EMBL" id="MFGX01000130">
    <property type="protein sequence ID" value="OGF52747.1"/>
    <property type="molecule type" value="Genomic_DNA"/>
</dbReference>
<dbReference type="InterPro" id="IPR043129">
    <property type="entry name" value="ATPase_NBD"/>
</dbReference>
<evidence type="ECO:0000313" key="9">
    <source>
        <dbReference type="Proteomes" id="UP000179157"/>
    </source>
</evidence>
<keyword evidence="3 5" id="KW-0472">Membrane</keyword>
<name>A0A1F5UNM2_FRAXR</name>
<dbReference type="InterPro" id="IPR003494">
    <property type="entry name" value="SHS2_FtsA"/>
</dbReference>
<evidence type="ECO:0000256" key="6">
    <source>
        <dbReference type="PIRNR" id="PIRNR003101"/>
    </source>
</evidence>
<dbReference type="GO" id="GO:0032153">
    <property type="term" value="C:cell division site"/>
    <property type="evidence" value="ECO:0007669"/>
    <property type="project" value="UniProtKB-UniRule"/>
</dbReference>
<dbReference type="InterPro" id="IPR050696">
    <property type="entry name" value="FtsA/MreB"/>
</dbReference>
<evidence type="ECO:0000256" key="5">
    <source>
        <dbReference type="HAMAP-Rule" id="MF_02033"/>
    </source>
</evidence>
<dbReference type="Gene3D" id="3.30.420.40">
    <property type="match status" value="2"/>
</dbReference>
<dbReference type="AlphaFoldDB" id="A0A1F5UNM2"/>
<dbReference type="Pfam" id="PF14450">
    <property type="entry name" value="FtsA"/>
    <property type="match status" value="1"/>
</dbReference>
<dbReference type="PANTHER" id="PTHR32432">
    <property type="entry name" value="CELL DIVISION PROTEIN FTSA-RELATED"/>
    <property type="match status" value="1"/>
</dbReference>
<protein>
    <recommendedName>
        <fullName evidence="5 6">Cell division protein FtsA</fullName>
    </recommendedName>
</protein>
<evidence type="ECO:0000256" key="1">
    <source>
        <dbReference type="ARBA" id="ARBA00022475"/>
    </source>
</evidence>
<keyword evidence="2 5" id="KW-0132">Cell division</keyword>
<organism evidence="8 9">
    <name type="scientific">Fraserbacteria sp. (strain RBG_16_55_9)</name>
    <dbReference type="NCBI Taxonomy" id="1817864"/>
    <lineage>
        <taxon>Bacteria</taxon>
        <taxon>Candidatus Fraseribacteriota</taxon>
    </lineage>
</organism>
<evidence type="ECO:0000256" key="4">
    <source>
        <dbReference type="ARBA" id="ARBA00023306"/>
    </source>
</evidence>
<evidence type="ECO:0000313" key="8">
    <source>
        <dbReference type="EMBL" id="OGF52747.1"/>
    </source>
</evidence>
<evidence type="ECO:0000256" key="3">
    <source>
        <dbReference type="ARBA" id="ARBA00023136"/>
    </source>
</evidence>
<comment type="function">
    <text evidence="5 6">Cell division protein that is involved in the assembly of the Z ring. May serve as a membrane anchor for the Z ring.</text>
</comment>
<proteinExistence type="inferred from homology"/>
<reference evidence="8 9" key="1">
    <citation type="journal article" date="2016" name="Nat. Commun.">
        <title>Thousands of microbial genomes shed light on interconnected biogeochemical processes in an aquifer system.</title>
        <authorList>
            <person name="Anantharaman K."/>
            <person name="Brown C.T."/>
            <person name="Hug L.A."/>
            <person name="Sharon I."/>
            <person name="Castelle C.J."/>
            <person name="Probst A.J."/>
            <person name="Thomas B.C."/>
            <person name="Singh A."/>
            <person name="Wilkins M.J."/>
            <person name="Karaoz U."/>
            <person name="Brodie E.L."/>
            <person name="Williams K.H."/>
            <person name="Hubbard S.S."/>
            <person name="Banfield J.F."/>
        </authorList>
    </citation>
    <scope>NUCLEOTIDE SEQUENCE [LARGE SCALE GENOMIC DNA]</scope>
    <source>
        <strain evidence="9">RBG_16_55_9</strain>
    </source>
</reference>
<dbReference type="STRING" id="1817864.A2Z21_08195"/>
<dbReference type="NCBIfam" id="TIGR01174">
    <property type="entry name" value="ftsA"/>
    <property type="match status" value="1"/>
</dbReference>
<gene>
    <name evidence="5" type="primary">ftsA</name>
    <name evidence="8" type="ORF">A2Z21_08195</name>
</gene>
<dbReference type="GO" id="GO:0043093">
    <property type="term" value="P:FtsZ-dependent cytokinesis"/>
    <property type="evidence" value="ECO:0007669"/>
    <property type="project" value="UniProtKB-UniRule"/>
</dbReference>
<dbReference type="Pfam" id="PF02491">
    <property type="entry name" value="SHS2_FTSA"/>
    <property type="match status" value="1"/>
</dbReference>
<dbReference type="Proteomes" id="UP000179157">
    <property type="component" value="Unassembled WGS sequence"/>
</dbReference>
<keyword evidence="1 5" id="KW-1003">Cell membrane</keyword>
<dbReference type="PANTHER" id="PTHR32432:SF4">
    <property type="entry name" value="CELL DIVISION PROTEIN FTSA"/>
    <property type="match status" value="1"/>
</dbReference>
<sequence length="435" mass="47755">MVRGSGGLIVGLDIGTTKVVALVGSIENGLIEIIGMGKAPSHGLEKGVVVDIGETTTSIKRAVEEAENMADIRIERVYAGIAGKHINSINNSGTVSISRDNRTITVDDVRRVIETAQAIQIAPDSELIHVIPRQYIVDGQEGITDPVGMTGTRLEVDVHIVTGSITAVHNIYRCVTNMGMEVEQIVLQPLASSYAVLTEAEKELGIVLMDIGGGTTDIAIFRRGDIWFSKVLPIAGEQITNDITVGLKVEYQEAERIKRVEGLPRVDEVSGEERFEITTISGEKKSVSKRKLAKIIEPRLEELFDLAMGEIEDAGYRDLIPAGVVLTGGTALLKGLPEFVQERYNVAVRRGKTPQGIHGLRDIVESPQYATVIGLLKYALESREYHYRYGNDTRGGHRGNMSEGRRWWAANGRHDESVLMRVLHWLDRVFRGSVP</sequence>
<comment type="subcellular location">
    <subcellularLocation>
        <location evidence="5">Cell membrane</location>
        <topology evidence="5">Peripheral membrane protein</topology>
        <orientation evidence="5">Cytoplasmic side</orientation>
    </subcellularLocation>
    <text evidence="5">Localizes to the Z ring in an FtsZ-dependent manner. Targeted to the membrane through a conserved C-terminal amphipathic helix.</text>
</comment>
<dbReference type="HAMAP" id="MF_02033">
    <property type="entry name" value="FtsA"/>
    <property type="match status" value="1"/>
</dbReference>
<comment type="caution">
    <text evidence="8">The sequence shown here is derived from an EMBL/GenBank/DDBJ whole genome shotgun (WGS) entry which is preliminary data.</text>
</comment>
<comment type="subunit">
    <text evidence="5">Self-interacts. Interacts with FtsZ.</text>
</comment>
<dbReference type="GO" id="GO:0009898">
    <property type="term" value="C:cytoplasmic side of plasma membrane"/>
    <property type="evidence" value="ECO:0007669"/>
    <property type="project" value="UniProtKB-UniRule"/>
</dbReference>